<dbReference type="Gene3D" id="6.10.140.2220">
    <property type="match status" value="1"/>
</dbReference>
<feature type="domain" description="MYND-type" evidence="5">
    <location>
        <begin position="444"/>
        <end position="486"/>
    </location>
</feature>
<dbReference type="PROSITE" id="PS50865">
    <property type="entry name" value="ZF_MYND_2"/>
    <property type="match status" value="1"/>
</dbReference>
<organism evidence="6 7">
    <name type="scientific">Mycena chlorophos</name>
    <name type="common">Agaric fungus</name>
    <name type="synonym">Agaricus chlorophos</name>
    <dbReference type="NCBI Taxonomy" id="658473"/>
    <lineage>
        <taxon>Eukaryota</taxon>
        <taxon>Fungi</taxon>
        <taxon>Dikarya</taxon>
        <taxon>Basidiomycota</taxon>
        <taxon>Agaricomycotina</taxon>
        <taxon>Agaricomycetes</taxon>
        <taxon>Agaricomycetidae</taxon>
        <taxon>Agaricales</taxon>
        <taxon>Marasmiineae</taxon>
        <taxon>Mycenaceae</taxon>
        <taxon>Mycena</taxon>
    </lineage>
</organism>
<sequence length="659" mass="74060">MHAILHVSNLKRLPAALKRLADNALESRSGANTARQLIVLVRETVRTDVALLPLLLPVARILLDRNAIEALLRDTQGGSVFSGAVLDGVGTALGALHFVSILVGQEIRLEPDAFQHLWELICAWAEFLPSIAGYFPPDTETEIFAAIIAGLDSMRRYAHEHPECRNMVVPPPAGLYTVLGKTWRHLLQKRGAHTALQQMSSYLFLESDAAAHHGLDSDNFLSGLALGTGGSWRSLGRTFLQHVAYVIIEPSRPLDNESGVQALGVAVWLERIAEGTTPGQRELREALLRSGIIRISVLACRVLCQEHRRMSFETAETLRMDFANLILHYTWGPRHQIAVVEALQAGLLRVYLESSKTIAKQPMAVEKLQAILEVVLPNSLPFGSVLNALRTSLEDVKDINQAKNLPTAKFTAGWERFLAAARHHLKILEQYEQGTLTKYRACDNNSCSAVVEKYLLQRCAVCRSTFYCSKTCQKEDYRQGHHRADCALFQQRREELCAAMKPRDRAFLRALANFAHETMKSGLAFHIFTNMHAPIEMPVYTAYDFADGNPRQAFYSIIPPGPMKDAVLDHPHMLHLERVKDWDSMNDPRRNVTFLAIPSFLRELGKQEKRWIVFALRSSTTEMYDTLRAFAEQTPIAYPAQAERYRGQVEALVKKMTVR</sequence>
<keyword evidence="2 4" id="KW-0863">Zinc-finger</keyword>
<evidence type="ECO:0000259" key="5">
    <source>
        <dbReference type="PROSITE" id="PS50865"/>
    </source>
</evidence>
<evidence type="ECO:0000313" key="7">
    <source>
        <dbReference type="Proteomes" id="UP000815677"/>
    </source>
</evidence>
<dbReference type="SUPFAM" id="SSF144232">
    <property type="entry name" value="HIT/MYND zinc finger-like"/>
    <property type="match status" value="1"/>
</dbReference>
<keyword evidence="7" id="KW-1185">Reference proteome</keyword>
<name>A0ABQ0LDU2_MYCCL</name>
<dbReference type="InterPro" id="IPR002893">
    <property type="entry name" value="Znf_MYND"/>
</dbReference>
<gene>
    <name evidence="6" type="ORF">MCHLO_06544</name>
</gene>
<evidence type="ECO:0000256" key="4">
    <source>
        <dbReference type="PROSITE-ProRule" id="PRU00134"/>
    </source>
</evidence>
<keyword evidence="1" id="KW-0479">Metal-binding</keyword>
<reference evidence="6" key="1">
    <citation type="submission" date="2014-09" db="EMBL/GenBank/DDBJ databases">
        <title>Genome sequence of the luminous mushroom Mycena chlorophos for searching fungal bioluminescence genes.</title>
        <authorList>
            <person name="Tanaka Y."/>
            <person name="Kasuga D."/>
            <person name="Oba Y."/>
            <person name="Hase S."/>
            <person name="Sato K."/>
            <person name="Oba Y."/>
            <person name="Sakakibara Y."/>
        </authorList>
    </citation>
    <scope>NUCLEOTIDE SEQUENCE</scope>
</reference>
<evidence type="ECO:0000256" key="3">
    <source>
        <dbReference type="ARBA" id="ARBA00022833"/>
    </source>
</evidence>
<evidence type="ECO:0000313" key="6">
    <source>
        <dbReference type="EMBL" id="GAT49216.1"/>
    </source>
</evidence>
<dbReference type="EMBL" id="DF845312">
    <property type="protein sequence ID" value="GAT49216.1"/>
    <property type="molecule type" value="Genomic_DNA"/>
</dbReference>
<evidence type="ECO:0000256" key="1">
    <source>
        <dbReference type="ARBA" id="ARBA00022723"/>
    </source>
</evidence>
<dbReference type="Proteomes" id="UP000815677">
    <property type="component" value="Unassembled WGS sequence"/>
</dbReference>
<accession>A0ABQ0LDU2</accession>
<protein>
    <recommendedName>
        <fullName evidence="5">MYND-type domain-containing protein</fullName>
    </recommendedName>
</protein>
<dbReference type="Pfam" id="PF01753">
    <property type="entry name" value="zf-MYND"/>
    <property type="match status" value="1"/>
</dbReference>
<proteinExistence type="predicted"/>
<evidence type="ECO:0000256" key="2">
    <source>
        <dbReference type="ARBA" id="ARBA00022771"/>
    </source>
</evidence>
<keyword evidence="3" id="KW-0862">Zinc</keyword>